<evidence type="ECO:0000256" key="2">
    <source>
        <dbReference type="ARBA" id="ARBA00022737"/>
    </source>
</evidence>
<feature type="compositionally biased region" description="Acidic residues" evidence="9">
    <location>
        <begin position="560"/>
        <end position="580"/>
    </location>
</feature>
<dbReference type="OrthoDB" id="6017at2759"/>
<feature type="region of interest" description="Disordered" evidence="9">
    <location>
        <begin position="1"/>
        <end position="41"/>
    </location>
</feature>
<dbReference type="SUPFAM" id="SSF47370">
    <property type="entry name" value="Bromodomain"/>
    <property type="match status" value="2"/>
</dbReference>
<reference evidence="11" key="1">
    <citation type="submission" date="2021-03" db="EMBL/GenBank/DDBJ databases">
        <title>Evolutionary innovations through gain and loss of genes in the ectomycorrhizal Boletales.</title>
        <authorList>
            <person name="Wu G."/>
            <person name="Miyauchi S."/>
            <person name="Morin E."/>
            <person name="Yang Z.-L."/>
            <person name="Xu J."/>
            <person name="Martin F.M."/>
        </authorList>
    </citation>
    <scope>NUCLEOTIDE SEQUENCE</scope>
    <source>
        <strain evidence="11">BR01</strain>
    </source>
</reference>
<dbReference type="AlphaFoldDB" id="A0A8I3AD33"/>
<dbReference type="Gene3D" id="1.20.920.10">
    <property type="entry name" value="Bromodomain-like"/>
    <property type="match status" value="2"/>
</dbReference>
<evidence type="ECO:0000256" key="6">
    <source>
        <dbReference type="ARBA" id="ARBA00023163"/>
    </source>
</evidence>
<dbReference type="InterPro" id="IPR037382">
    <property type="entry name" value="Rsc/polybromo"/>
</dbReference>
<dbReference type="InterPro" id="IPR036427">
    <property type="entry name" value="Bromodomain-like_sf"/>
</dbReference>
<keyword evidence="6" id="KW-0804">Transcription</keyword>
<name>A0A8I3AD33_9AGAM</name>
<feature type="compositionally biased region" description="Basic residues" evidence="9">
    <location>
        <begin position="584"/>
        <end position="599"/>
    </location>
</feature>
<evidence type="ECO:0000313" key="12">
    <source>
        <dbReference type="Proteomes" id="UP000683000"/>
    </source>
</evidence>
<dbReference type="PANTHER" id="PTHR16062">
    <property type="entry name" value="SWI/SNF-RELATED"/>
    <property type="match status" value="1"/>
</dbReference>
<keyword evidence="7" id="KW-0539">Nucleus</keyword>
<dbReference type="CDD" id="cd04369">
    <property type="entry name" value="Bromodomain"/>
    <property type="match status" value="2"/>
</dbReference>
<gene>
    <name evidence="11" type="ORF">JVT61DRAFT_5310</name>
</gene>
<feature type="region of interest" description="Disordered" evidence="9">
    <location>
        <begin position="330"/>
        <end position="454"/>
    </location>
</feature>
<evidence type="ECO:0000256" key="5">
    <source>
        <dbReference type="ARBA" id="ARBA00023117"/>
    </source>
</evidence>
<evidence type="ECO:0000313" key="11">
    <source>
        <dbReference type="EMBL" id="KAG6380918.1"/>
    </source>
</evidence>
<keyword evidence="12" id="KW-1185">Reference proteome</keyword>
<evidence type="ECO:0000256" key="7">
    <source>
        <dbReference type="ARBA" id="ARBA00023242"/>
    </source>
</evidence>
<feature type="compositionally biased region" description="Basic and acidic residues" evidence="9">
    <location>
        <begin position="178"/>
        <end position="199"/>
    </location>
</feature>
<feature type="compositionally biased region" description="Polar residues" evidence="9">
    <location>
        <begin position="336"/>
        <end position="349"/>
    </location>
</feature>
<comment type="caution">
    <text evidence="11">The sequence shown here is derived from an EMBL/GenBank/DDBJ whole genome shotgun (WGS) entry which is preliminary data.</text>
</comment>
<dbReference type="EMBL" id="JAGFBS010000002">
    <property type="protein sequence ID" value="KAG6380918.1"/>
    <property type="molecule type" value="Genomic_DNA"/>
</dbReference>
<dbReference type="GO" id="GO:0003682">
    <property type="term" value="F:chromatin binding"/>
    <property type="evidence" value="ECO:0007669"/>
    <property type="project" value="TreeGrafter"/>
</dbReference>
<dbReference type="PRINTS" id="PR00503">
    <property type="entry name" value="BROMODOMAIN"/>
</dbReference>
<comment type="subcellular location">
    <subcellularLocation>
        <location evidence="1">Nucleus</location>
    </subcellularLocation>
</comment>
<feature type="domain" description="Bromo" evidence="10">
    <location>
        <begin position="225"/>
        <end position="295"/>
    </location>
</feature>
<feature type="region of interest" description="Disordered" evidence="9">
    <location>
        <begin position="556"/>
        <end position="626"/>
    </location>
</feature>
<dbReference type="Pfam" id="PF00439">
    <property type="entry name" value="Bromodomain"/>
    <property type="match status" value="2"/>
</dbReference>
<organism evidence="11 12">
    <name type="scientific">Boletus reticuloceps</name>
    <dbReference type="NCBI Taxonomy" id="495285"/>
    <lineage>
        <taxon>Eukaryota</taxon>
        <taxon>Fungi</taxon>
        <taxon>Dikarya</taxon>
        <taxon>Basidiomycota</taxon>
        <taxon>Agaricomycotina</taxon>
        <taxon>Agaricomycetes</taxon>
        <taxon>Agaricomycetidae</taxon>
        <taxon>Boletales</taxon>
        <taxon>Boletineae</taxon>
        <taxon>Boletaceae</taxon>
        <taxon>Boletoideae</taxon>
        <taxon>Boletus</taxon>
    </lineage>
</organism>
<accession>A0A8I3AD33</accession>
<dbReference type="SMART" id="SM00297">
    <property type="entry name" value="BROMO"/>
    <property type="match status" value="2"/>
</dbReference>
<protein>
    <submittedName>
        <fullName evidence="11">RSC complex protein</fullName>
    </submittedName>
</protein>
<feature type="region of interest" description="Disordered" evidence="9">
    <location>
        <begin position="174"/>
        <end position="206"/>
    </location>
</feature>
<dbReference type="InterPro" id="IPR001487">
    <property type="entry name" value="Bromodomain"/>
</dbReference>
<keyword evidence="3" id="KW-0156">Chromatin regulator</keyword>
<feature type="compositionally biased region" description="Low complexity" evidence="9">
    <location>
        <begin position="440"/>
        <end position="454"/>
    </location>
</feature>
<keyword evidence="2" id="KW-0677">Repeat</keyword>
<evidence type="ECO:0000259" key="10">
    <source>
        <dbReference type="PROSITE" id="PS50014"/>
    </source>
</evidence>
<dbReference type="GO" id="GO:0006368">
    <property type="term" value="P:transcription elongation by RNA polymerase II"/>
    <property type="evidence" value="ECO:0007669"/>
    <property type="project" value="TreeGrafter"/>
</dbReference>
<keyword evidence="5 8" id="KW-0103">Bromodomain</keyword>
<evidence type="ECO:0000256" key="9">
    <source>
        <dbReference type="SAM" id="MobiDB-lite"/>
    </source>
</evidence>
<dbReference type="GO" id="GO:0016586">
    <property type="term" value="C:RSC-type complex"/>
    <property type="evidence" value="ECO:0007669"/>
    <property type="project" value="InterPro"/>
</dbReference>
<evidence type="ECO:0000256" key="1">
    <source>
        <dbReference type="ARBA" id="ARBA00004123"/>
    </source>
</evidence>
<evidence type="ECO:0000256" key="4">
    <source>
        <dbReference type="ARBA" id="ARBA00023015"/>
    </source>
</evidence>
<sequence length="675" mass="74842">MTMKRELEALAGEVDLDSPRMKRRKELPAPQEALVPQAQSSTAINASNGDASIHDGEGSVIDAGVLKDQATKLWQTVKDAVNKEGNICSPAFLRLPSKRHYPDYYNIITNPICLDDIKKKIDEDEYSSLDDVRQDFELCFTNAKRYNMKDSQIWLDAKFLLKLANKEFTKLTGKKVKKSSDHDENGEEKPEAEGDDDKKKNKPPNMNRLLKSRLQKLVEKTDEETHRVLSDVFMEMPSKKDYPSYYKQIKRPMCLEYIFKRLKRKEYTTSEEFANEVELVFSNALEFNQEHSQIWEDANTLLDYFRQLMSDLPPPHALPRYAKTPGKIKLKVPTASGPTTVVDSSGTKPTQDRAAGSLTFRLPGSGTAARSPAQTHESLPKATPNPPVTPGAPVVQLLAPKPTPTPTPVSTTFAPTESSRLPTPAPTPTLAAVSSSKTNAPSSQVAVQQPPQYSSVPQYTHYPNATYHPAMQPTATPKPTASATPTTAPVNQLRNAHSVSRSPAPSLSGHRLLKEVSITVKPRERSFLLDHRDGVRSWAMKLGHGERSLSVTEIKFHGDEDQDSSDEDAETRDLEEEEEEPLPKKRGRGRPPKNSKVKAKVVTAKKSDAAGKKTSKAPTPSRESIQVLLNGKPVGEKSEQEGVWDVELQSGTNVLEVGEKGGHVWKAYLERMTTA</sequence>
<proteinExistence type="predicted"/>
<evidence type="ECO:0000256" key="3">
    <source>
        <dbReference type="ARBA" id="ARBA00022853"/>
    </source>
</evidence>
<dbReference type="Proteomes" id="UP000683000">
    <property type="component" value="Unassembled WGS sequence"/>
</dbReference>
<dbReference type="GO" id="GO:0006338">
    <property type="term" value="P:chromatin remodeling"/>
    <property type="evidence" value="ECO:0007669"/>
    <property type="project" value="InterPro"/>
</dbReference>
<dbReference type="PANTHER" id="PTHR16062:SF19">
    <property type="entry name" value="PROTEIN POLYBROMO-1"/>
    <property type="match status" value="1"/>
</dbReference>
<dbReference type="PROSITE" id="PS50014">
    <property type="entry name" value="BROMODOMAIN_2"/>
    <property type="match status" value="2"/>
</dbReference>
<feature type="domain" description="Bromo" evidence="10">
    <location>
        <begin position="84"/>
        <end position="154"/>
    </location>
</feature>
<keyword evidence="4" id="KW-0805">Transcription regulation</keyword>
<evidence type="ECO:0000256" key="8">
    <source>
        <dbReference type="PROSITE-ProRule" id="PRU00035"/>
    </source>
</evidence>